<dbReference type="EMBL" id="OX597818">
    <property type="protein sequence ID" value="CAI9722624.1"/>
    <property type="molecule type" value="Genomic_DNA"/>
</dbReference>
<dbReference type="AlphaFoldDB" id="A0AA36AVR8"/>
<sequence length="118" mass="13508">MTWQAAKWGEHGKPFSFLYRINGNGKVSLTVICAEYGYISDTYHTKWTCNASPAHRWTKAHINCPYKLDQIIIEAEFHGKSNVTIGKIWNGKQPVVTSTSQSSWPKHLTQKYLHLQTT</sequence>
<protein>
    <submittedName>
        <fullName evidence="1">Uncharacterized protein</fullName>
    </submittedName>
</protein>
<gene>
    <name evidence="1" type="ORF">OCTVUL_1B007307</name>
</gene>
<proteinExistence type="predicted"/>
<evidence type="ECO:0000313" key="1">
    <source>
        <dbReference type="EMBL" id="CAI9722624.1"/>
    </source>
</evidence>
<reference evidence="1" key="1">
    <citation type="submission" date="2023-08" db="EMBL/GenBank/DDBJ databases">
        <authorList>
            <person name="Alioto T."/>
            <person name="Alioto T."/>
            <person name="Gomez Garrido J."/>
        </authorList>
    </citation>
    <scope>NUCLEOTIDE SEQUENCE</scope>
</reference>
<evidence type="ECO:0000313" key="2">
    <source>
        <dbReference type="Proteomes" id="UP001162480"/>
    </source>
</evidence>
<keyword evidence="2" id="KW-1185">Reference proteome</keyword>
<name>A0AA36AVR8_OCTVU</name>
<organism evidence="1 2">
    <name type="scientific">Octopus vulgaris</name>
    <name type="common">Common octopus</name>
    <dbReference type="NCBI Taxonomy" id="6645"/>
    <lineage>
        <taxon>Eukaryota</taxon>
        <taxon>Metazoa</taxon>
        <taxon>Spiralia</taxon>
        <taxon>Lophotrochozoa</taxon>
        <taxon>Mollusca</taxon>
        <taxon>Cephalopoda</taxon>
        <taxon>Coleoidea</taxon>
        <taxon>Octopodiformes</taxon>
        <taxon>Octopoda</taxon>
        <taxon>Incirrata</taxon>
        <taxon>Octopodidae</taxon>
        <taxon>Octopus</taxon>
    </lineage>
</organism>
<accession>A0AA36AVR8</accession>
<dbReference type="Proteomes" id="UP001162480">
    <property type="component" value="Chromosome 5"/>
</dbReference>